<name>A0A9D4MAY3_DREPO</name>
<gene>
    <name evidence="1" type="ORF">DPMN_035432</name>
</gene>
<evidence type="ECO:0000313" key="2">
    <source>
        <dbReference type="Proteomes" id="UP000828390"/>
    </source>
</evidence>
<dbReference type="EMBL" id="JAIWYP010000002">
    <property type="protein sequence ID" value="KAH3872217.1"/>
    <property type="molecule type" value="Genomic_DNA"/>
</dbReference>
<comment type="caution">
    <text evidence="1">The sequence shown here is derived from an EMBL/GenBank/DDBJ whole genome shotgun (WGS) entry which is preliminary data.</text>
</comment>
<accession>A0A9D4MAY3</accession>
<protein>
    <submittedName>
        <fullName evidence="1">Uncharacterized protein</fullName>
    </submittedName>
</protein>
<organism evidence="1 2">
    <name type="scientific">Dreissena polymorpha</name>
    <name type="common">Zebra mussel</name>
    <name type="synonym">Mytilus polymorpha</name>
    <dbReference type="NCBI Taxonomy" id="45954"/>
    <lineage>
        <taxon>Eukaryota</taxon>
        <taxon>Metazoa</taxon>
        <taxon>Spiralia</taxon>
        <taxon>Lophotrochozoa</taxon>
        <taxon>Mollusca</taxon>
        <taxon>Bivalvia</taxon>
        <taxon>Autobranchia</taxon>
        <taxon>Heteroconchia</taxon>
        <taxon>Euheterodonta</taxon>
        <taxon>Imparidentia</taxon>
        <taxon>Neoheterodontei</taxon>
        <taxon>Myida</taxon>
        <taxon>Dreissenoidea</taxon>
        <taxon>Dreissenidae</taxon>
        <taxon>Dreissena</taxon>
    </lineage>
</organism>
<sequence length="72" mass="8291">MLHFSGWKKHSTEPLPLQHPMEVFLEMFKVTIIVYLSVDHTVVCKKSLILDESLRGMSIIKARKRIGQSTLP</sequence>
<dbReference type="Proteomes" id="UP000828390">
    <property type="component" value="Unassembled WGS sequence"/>
</dbReference>
<keyword evidence="2" id="KW-1185">Reference proteome</keyword>
<reference evidence="1" key="1">
    <citation type="journal article" date="2019" name="bioRxiv">
        <title>The Genome of the Zebra Mussel, Dreissena polymorpha: A Resource for Invasive Species Research.</title>
        <authorList>
            <person name="McCartney M.A."/>
            <person name="Auch B."/>
            <person name="Kono T."/>
            <person name="Mallez S."/>
            <person name="Zhang Y."/>
            <person name="Obille A."/>
            <person name="Becker A."/>
            <person name="Abrahante J.E."/>
            <person name="Garbe J."/>
            <person name="Badalamenti J.P."/>
            <person name="Herman A."/>
            <person name="Mangelson H."/>
            <person name="Liachko I."/>
            <person name="Sullivan S."/>
            <person name="Sone E.D."/>
            <person name="Koren S."/>
            <person name="Silverstein K.A.T."/>
            <person name="Beckman K.B."/>
            <person name="Gohl D.M."/>
        </authorList>
    </citation>
    <scope>NUCLEOTIDE SEQUENCE</scope>
    <source>
        <strain evidence="1">Duluth1</strain>
        <tissue evidence="1">Whole animal</tissue>
    </source>
</reference>
<proteinExistence type="predicted"/>
<dbReference type="AlphaFoldDB" id="A0A9D4MAY3"/>
<evidence type="ECO:0000313" key="1">
    <source>
        <dbReference type="EMBL" id="KAH3872217.1"/>
    </source>
</evidence>
<reference evidence="1" key="2">
    <citation type="submission" date="2020-11" db="EMBL/GenBank/DDBJ databases">
        <authorList>
            <person name="McCartney M.A."/>
            <person name="Auch B."/>
            <person name="Kono T."/>
            <person name="Mallez S."/>
            <person name="Becker A."/>
            <person name="Gohl D.M."/>
            <person name="Silverstein K.A.T."/>
            <person name="Koren S."/>
            <person name="Bechman K.B."/>
            <person name="Herman A."/>
            <person name="Abrahante J.E."/>
            <person name="Garbe J."/>
        </authorList>
    </citation>
    <scope>NUCLEOTIDE SEQUENCE</scope>
    <source>
        <strain evidence="1">Duluth1</strain>
        <tissue evidence="1">Whole animal</tissue>
    </source>
</reference>